<dbReference type="GO" id="GO:0016787">
    <property type="term" value="F:hydrolase activity"/>
    <property type="evidence" value="ECO:0007669"/>
    <property type="project" value="UniProtKB-KW"/>
</dbReference>
<dbReference type="PANTHER" id="PTHR45418:SF1">
    <property type="entry name" value="CANCER_TESTIS ANTIGEN 55"/>
    <property type="match status" value="1"/>
</dbReference>
<evidence type="ECO:0000256" key="5">
    <source>
        <dbReference type="ARBA" id="ARBA00022741"/>
    </source>
</evidence>
<dbReference type="GO" id="GO:0031047">
    <property type="term" value="P:regulatory ncRNA-mediated gene silencing"/>
    <property type="evidence" value="ECO:0007669"/>
    <property type="project" value="UniProtKB-KW"/>
</dbReference>
<reference evidence="18 19" key="1">
    <citation type="submission" date="2024-04" db="EMBL/GenBank/DDBJ databases">
        <authorList>
            <person name="Waldvogel A.-M."/>
            <person name="Schoenle A."/>
        </authorList>
    </citation>
    <scope>NUCLEOTIDE SEQUENCE [LARGE SCALE GENOMIC DNA]</scope>
</reference>
<dbReference type="Pfam" id="PF21632">
    <property type="entry name" value="MOV-10_N"/>
    <property type="match status" value="1"/>
</dbReference>
<evidence type="ECO:0000256" key="6">
    <source>
        <dbReference type="ARBA" id="ARBA00022801"/>
    </source>
</evidence>
<evidence type="ECO:0000313" key="19">
    <source>
        <dbReference type="Proteomes" id="UP001497482"/>
    </source>
</evidence>
<evidence type="ECO:0000259" key="15">
    <source>
        <dbReference type="Pfam" id="PF21633"/>
    </source>
</evidence>
<dbReference type="EMBL" id="OZ035827">
    <property type="protein sequence ID" value="CAL1606224.1"/>
    <property type="molecule type" value="Genomic_DNA"/>
</dbReference>
<dbReference type="Pfam" id="PF13087">
    <property type="entry name" value="AAA_12"/>
    <property type="match status" value="1"/>
</dbReference>
<keyword evidence="4" id="KW-0963">Cytoplasm</keyword>
<evidence type="ECO:0000259" key="16">
    <source>
        <dbReference type="Pfam" id="PF21634"/>
    </source>
</evidence>
<gene>
    <name evidence="18" type="ORF">KC01_LOCUS33452</name>
</gene>
<dbReference type="GO" id="GO:0005524">
    <property type="term" value="F:ATP binding"/>
    <property type="evidence" value="ECO:0007669"/>
    <property type="project" value="UniProtKB-KW"/>
</dbReference>
<dbReference type="InterPro" id="IPR026122">
    <property type="entry name" value="MOV-10/SDE3_DEXXQ/H-box"/>
</dbReference>
<evidence type="ECO:0000256" key="9">
    <source>
        <dbReference type="ARBA" id="ARBA00022884"/>
    </source>
</evidence>
<evidence type="ECO:0000256" key="1">
    <source>
        <dbReference type="ARBA" id="ARBA00004201"/>
    </source>
</evidence>
<dbReference type="InterPro" id="IPR049079">
    <property type="entry name" value="Mov-10_helical"/>
</dbReference>
<evidence type="ECO:0000313" key="18">
    <source>
        <dbReference type="EMBL" id="CAL1606224.1"/>
    </source>
</evidence>
<comment type="subcellular location">
    <subcellularLocation>
        <location evidence="1">Cytoplasm</location>
        <location evidence="1">P-body</location>
    </subcellularLocation>
</comment>
<organism evidence="18 19">
    <name type="scientific">Knipowitschia caucasica</name>
    <name type="common">Caucasian dwarf goby</name>
    <name type="synonym">Pomatoschistus caucasicus</name>
    <dbReference type="NCBI Taxonomy" id="637954"/>
    <lineage>
        <taxon>Eukaryota</taxon>
        <taxon>Metazoa</taxon>
        <taxon>Chordata</taxon>
        <taxon>Craniata</taxon>
        <taxon>Vertebrata</taxon>
        <taxon>Euteleostomi</taxon>
        <taxon>Actinopterygii</taxon>
        <taxon>Neopterygii</taxon>
        <taxon>Teleostei</taxon>
        <taxon>Neoteleostei</taxon>
        <taxon>Acanthomorphata</taxon>
        <taxon>Gobiaria</taxon>
        <taxon>Gobiiformes</taxon>
        <taxon>Gobioidei</taxon>
        <taxon>Gobiidae</taxon>
        <taxon>Gobiinae</taxon>
        <taxon>Knipowitschia</taxon>
    </lineage>
</organism>
<name>A0AAV2LYW3_KNICA</name>
<dbReference type="Gene3D" id="3.40.50.300">
    <property type="entry name" value="P-loop containing nucleotide triphosphate hydrolases"/>
    <property type="match status" value="2"/>
</dbReference>
<dbReference type="GO" id="GO:0032574">
    <property type="term" value="F:5'-3' RNA helicase activity"/>
    <property type="evidence" value="ECO:0007669"/>
    <property type="project" value="InterPro"/>
</dbReference>
<keyword evidence="8" id="KW-0067">ATP-binding</keyword>
<feature type="domain" description="Helicase MOV-10 Ig-like" evidence="15">
    <location>
        <begin position="91"/>
        <end position="205"/>
    </location>
</feature>
<evidence type="ECO:0000256" key="11">
    <source>
        <dbReference type="ARBA" id="ARBA00047984"/>
    </source>
</evidence>
<dbReference type="PANTHER" id="PTHR45418">
    <property type="entry name" value="CANCER/TESTIS ANTIGEN 55"/>
    <property type="match status" value="1"/>
</dbReference>
<evidence type="ECO:0000259" key="14">
    <source>
        <dbReference type="Pfam" id="PF21632"/>
    </source>
</evidence>
<dbReference type="EC" id="3.6.4.13" evidence="3"/>
<dbReference type="Pfam" id="PF21634">
    <property type="entry name" value="MOV-10_beta-barrel"/>
    <property type="match status" value="1"/>
</dbReference>
<keyword evidence="5" id="KW-0547">Nucleotide-binding</keyword>
<keyword evidence="9" id="KW-0694">RNA-binding</keyword>
<dbReference type="GO" id="GO:0000932">
    <property type="term" value="C:P-body"/>
    <property type="evidence" value="ECO:0007669"/>
    <property type="project" value="UniProtKB-SubCell"/>
</dbReference>
<dbReference type="InterPro" id="IPR041677">
    <property type="entry name" value="DNA2/NAM7_AAA_11"/>
</dbReference>
<sequence>MKKLLREYRDFGLEFYVYLEETRRSSLRDRPTLNDIYRNEFRQNSRSGFPFSAILYGLSRFGQVRVKHGSTVIFLKKICKLNWSQPTRVDIADKNGIEIFSPDHRFKDGKISFRADRNTEHTVQLYIENTGLETAWLMDHSLLCGVAHFSLGNQHHSLDIAPKSHINIVVKYIPSKRGVETAMLALEFKLRNSFPSFYIVRFIEAECLTTTGAEDTPNLLRSHPSWTPPIKFTIFDGQLPEEFLKEKKQTKKVQLLNYEVEDNINNLILALKNSAIYDQRQTTLQSPLSISNYTEKLRLLLHLEEHQVERDVRKFNIPNDDQQEATMERDQVSELLVLKFTSGNFPVLERGDQLLVSPVGERKNKYRGYVHTVQHESVTLGFGKELLDIFVNSMKFHIEFMVNRLNFRTMHRAIELAMKSGLGPVLFPEAPPSSAPLTLPDLKLFDKKLEKNPEQYRAVQHIVAGSSKPAPYVVFGPPGTGKTVTLVEAIKQIIHCQPHSCILVCAHTNKAVDTLCESLLQDVGPQLLRIYAKSHSPQDVPNNLKNCSNLVGNYFEFPEDIQDLKSVNATTLLTSSRFVTQGFPTGHFTHVFVDEAGYASEATCILPLAGLLHSHTGQVVLAGDHKQLEPIVRSPWARKFGMGLSLLERLMTLYQKTNVIFDNNFVIKLLRNFRSHPAILEIPNKLFYNNELLARADEYERNSCCFFEFLPQKNFPVIFHEVVNKSSGLSCFNTAEVDELMGYVRKLINGKSNVSPEDIGIIAPYWKQVKNISMALKKYPNTGGLKVGTVEQFQGQERSDPGVHSQQPYAEPEVVQYCCKQSQSPADHCWKPDFRTTVGTVH</sequence>
<keyword evidence="19" id="KW-1185">Reference proteome</keyword>
<dbReference type="InterPro" id="IPR041679">
    <property type="entry name" value="DNA2/NAM7-like_C"/>
</dbReference>
<dbReference type="InterPro" id="IPR027417">
    <property type="entry name" value="P-loop_NTPase"/>
</dbReference>
<evidence type="ECO:0000259" key="17">
    <source>
        <dbReference type="Pfam" id="PF21635"/>
    </source>
</evidence>
<comment type="similarity">
    <text evidence="2">Belongs to the DNA2/NAM7 helicase family. SDE3 subfamily.</text>
</comment>
<dbReference type="InterPro" id="IPR049075">
    <property type="entry name" value="MOV-10_N"/>
</dbReference>
<keyword evidence="10" id="KW-0943">RNA-mediated gene silencing</keyword>
<feature type="domain" description="Helicase MOV-10 helical" evidence="17">
    <location>
        <begin position="258"/>
        <end position="314"/>
    </location>
</feature>
<dbReference type="CDD" id="cd18808">
    <property type="entry name" value="SF1_C_Upf1"/>
    <property type="match status" value="1"/>
</dbReference>
<evidence type="ECO:0000256" key="8">
    <source>
        <dbReference type="ARBA" id="ARBA00022840"/>
    </source>
</evidence>
<proteinExistence type="inferred from homology"/>
<keyword evidence="7" id="KW-0347">Helicase</keyword>
<dbReference type="CDD" id="cd18038">
    <property type="entry name" value="DEXXQc_Helz-like"/>
    <property type="match status" value="1"/>
</dbReference>
<dbReference type="Pfam" id="PF21633">
    <property type="entry name" value="MOV-10_Ig-like"/>
    <property type="match status" value="1"/>
</dbReference>
<evidence type="ECO:0000256" key="10">
    <source>
        <dbReference type="ARBA" id="ARBA00023158"/>
    </source>
</evidence>
<dbReference type="GO" id="GO:0003723">
    <property type="term" value="F:RNA binding"/>
    <property type="evidence" value="ECO:0007669"/>
    <property type="project" value="UniProtKB-KW"/>
</dbReference>
<dbReference type="SUPFAM" id="SSF52540">
    <property type="entry name" value="P-loop containing nucleoside triphosphate hydrolases"/>
    <property type="match status" value="1"/>
</dbReference>
<dbReference type="InterPro" id="IPR047187">
    <property type="entry name" value="SF1_C_Upf1"/>
</dbReference>
<evidence type="ECO:0000259" key="13">
    <source>
        <dbReference type="Pfam" id="PF13087"/>
    </source>
</evidence>
<accession>A0AAV2LYW3</accession>
<feature type="domain" description="Helicase MOV-10-like beta-barrel" evidence="16">
    <location>
        <begin position="321"/>
        <end position="400"/>
    </location>
</feature>
<evidence type="ECO:0000256" key="2">
    <source>
        <dbReference type="ARBA" id="ARBA00005601"/>
    </source>
</evidence>
<feature type="domain" description="Helicase MOV-10 N-terminal" evidence="14">
    <location>
        <begin position="9"/>
        <end position="74"/>
    </location>
</feature>
<dbReference type="AlphaFoldDB" id="A0AAV2LYW3"/>
<dbReference type="InterPro" id="IPR049080">
    <property type="entry name" value="MOV-10-like_beta-barrel"/>
</dbReference>
<evidence type="ECO:0000256" key="7">
    <source>
        <dbReference type="ARBA" id="ARBA00022806"/>
    </source>
</evidence>
<feature type="domain" description="DNA2/NAM7 helicase helicase" evidence="12">
    <location>
        <begin position="569"/>
        <end position="634"/>
    </location>
</feature>
<evidence type="ECO:0000259" key="12">
    <source>
        <dbReference type="Pfam" id="PF13086"/>
    </source>
</evidence>
<dbReference type="Pfam" id="PF21635">
    <property type="entry name" value="Mov-10_helical"/>
    <property type="match status" value="1"/>
</dbReference>
<keyword evidence="6" id="KW-0378">Hydrolase</keyword>
<dbReference type="Pfam" id="PF13086">
    <property type="entry name" value="AAA_11"/>
    <property type="match status" value="2"/>
</dbReference>
<feature type="domain" description="DNA2/NAM7 helicase-like C-terminal" evidence="13">
    <location>
        <begin position="644"/>
        <end position="798"/>
    </location>
</feature>
<comment type="catalytic activity">
    <reaction evidence="11">
        <text>ATP + H2O = ADP + phosphate + H(+)</text>
        <dbReference type="Rhea" id="RHEA:13065"/>
        <dbReference type="ChEBI" id="CHEBI:15377"/>
        <dbReference type="ChEBI" id="CHEBI:15378"/>
        <dbReference type="ChEBI" id="CHEBI:30616"/>
        <dbReference type="ChEBI" id="CHEBI:43474"/>
        <dbReference type="ChEBI" id="CHEBI:456216"/>
        <dbReference type="EC" id="3.6.4.13"/>
    </reaction>
</comment>
<protein>
    <recommendedName>
        <fullName evidence="3">RNA helicase</fullName>
        <ecNumber evidence="3">3.6.4.13</ecNumber>
    </recommendedName>
</protein>
<evidence type="ECO:0000256" key="4">
    <source>
        <dbReference type="ARBA" id="ARBA00022490"/>
    </source>
</evidence>
<evidence type="ECO:0000256" key="3">
    <source>
        <dbReference type="ARBA" id="ARBA00012552"/>
    </source>
</evidence>
<dbReference type="InterPro" id="IPR049077">
    <property type="entry name" value="MOV-10_Ig-like"/>
</dbReference>
<feature type="domain" description="DNA2/NAM7 helicase helicase" evidence="12">
    <location>
        <begin position="452"/>
        <end position="537"/>
    </location>
</feature>
<dbReference type="Proteomes" id="UP001497482">
    <property type="component" value="Chromosome 5"/>
</dbReference>